<name>A0ABW4RAJ8_9RHOB</name>
<evidence type="ECO:0000313" key="10">
    <source>
        <dbReference type="Proteomes" id="UP001597213"/>
    </source>
</evidence>
<dbReference type="InterPro" id="IPR006143">
    <property type="entry name" value="RND_pump_MFP"/>
</dbReference>
<protein>
    <submittedName>
        <fullName evidence="9">Efflux RND transporter periplasmic adaptor subunit</fullName>
    </submittedName>
</protein>
<keyword evidence="4" id="KW-0175">Coiled coil</keyword>
<feature type="region of interest" description="Disordered" evidence="5">
    <location>
        <begin position="22"/>
        <end position="90"/>
    </location>
</feature>
<dbReference type="Gene3D" id="2.40.50.100">
    <property type="match status" value="1"/>
</dbReference>
<feature type="compositionally biased region" description="Low complexity" evidence="5">
    <location>
        <begin position="22"/>
        <end position="31"/>
    </location>
</feature>
<feature type="chain" id="PRO_5046912456" evidence="6">
    <location>
        <begin position="23"/>
        <end position="489"/>
    </location>
</feature>
<dbReference type="Pfam" id="PF25967">
    <property type="entry name" value="RND-MFP_C"/>
    <property type="match status" value="1"/>
</dbReference>
<dbReference type="PANTHER" id="PTHR30469">
    <property type="entry name" value="MULTIDRUG RESISTANCE PROTEIN MDTA"/>
    <property type="match status" value="1"/>
</dbReference>
<dbReference type="SUPFAM" id="SSF111369">
    <property type="entry name" value="HlyD-like secretion proteins"/>
    <property type="match status" value="1"/>
</dbReference>
<feature type="domain" description="Multidrug resistance protein MdtA-like barrel-sandwich hybrid" evidence="7">
    <location>
        <begin position="125"/>
        <end position="289"/>
    </location>
</feature>
<comment type="similarity">
    <text evidence="2">Belongs to the membrane fusion protein (MFP) (TC 8.A.1) family.</text>
</comment>
<feature type="region of interest" description="Disordered" evidence="5">
    <location>
        <begin position="441"/>
        <end position="489"/>
    </location>
</feature>
<dbReference type="Gene3D" id="2.40.420.20">
    <property type="match status" value="1"/>
</dbReference>
<evidence type="ECO:0000259" key="7">
    <source>
        <dbReference type="Pfam" id="PF25917"/>
    </source>
</evidence>
<evidence type="ECO:0000256" key="5">
    <source>
        <dbReference type="SAM" id="MobiDB-lite"/>
    </source>
</evidence>
<dbReference type="PANTHER" id="PTHR30469:SF15">
    <property type="entry name" value="HLYD FAMILY OF SECRETION PROTEINS"/>
    <property type="match status" value="1"/>
</dbReference>
<dbReference type="NCBIfam" id="TIGR01730">
    <property type="entry name" value="RND_mfp"/>
    <property type="match status" value="1"/>
</dbReference>
<feature type="signal peptide" evidence="6">
    <location>
        <begin position="1"/>
        <end position="22"/>
    </location>
</feature>
<gene>
    <name evidence="9" type="ORF">ACFSCT_14770</name>
</gene>
<keyword evidence="10" id="KW-1185">Reference proteome</keyword>
<evidence type="ECO:0000259" key="8">
    <source>
        <dbReference type="Pfam" id="PF25967"/>
    </source>
</evidence>
<dbReference type="Proteomes" id="UP001597213">
    <property type="component" value="Unassembled WGS sequence"/>
</dbReference>
<evidence type="ECO:0000256" key="1">
    <source>
        <dbReference type="ARBA" id="ARBA00004196"/>
    </source>
</evidence>
<dbReference type="EMBL" id="JBHUEN010000043">
    <property type="protein sequence ID" value="MFD1882983.1"/>
    <property type="molecule type" value="Genomic_DNA"/>
</dbReference>
<keyword evidence="6" id="KW-0732">Signal</keyword>
<evidence type="ECO:0000256" key="4">
    <source>
        <dbReference type="SAM" id="Coils"/>
    </source>
</evidence>
<dbReference type="Gene3D" id="2.40.30.170">
    <property type="match status" value="1"/>
</dbReference>
<dbReference type="InterPro" id="IPR058627">
    <property type="entry name" value="MdtA-like_C"/>
</dbReference>
<evidence type="ECO:0000256" key="2">
    <source>
        <dbReference type="ARBA" id="ARBA00009477"/>
    </source>
</evidence>
<accession>A0ABW4RAJ8</accession>
<comment type="caution">
    <text evidence="9">The sequence shown here is derived from an EMBL/GenBank/DDBJ whole genome shotgun (WGS) entry which is preliminary data.</text>
</comment>
<evidence type="ECO:0000313" key="9">
    <source>
        <dbReference type="EMBL" id="MFD1882983.1"/>
    </source>
</evidence>
<feature type="domain" description="Multidrug resistance protein MdtA-like C-terminal permuted SH3" evidence="8">
    <location>
        <begin position="376"/>
        <end position="430"/>
    </location>
</feature>
<sequence length="489" mass="49537">MQKSALYLTMVIGLAAFSPALAQQQAQGAEAPAKDSAPESAAQPANAPVGEAAAETAPGTAEANPAEANPAEANPAEANPAASDTAAANPENANNIIPAVTVATARMAQIENRIPTSGTLVPRQEVQVYPQVSGFEVIEILVEAGDKVSAGQPLARLNDLTSKAQLAQAEAEFLRAKAGISQANSQVISTKAAAVEAASKLERAQRLQRSGNGTQASLDQAVSADALARASAASAEDGVAVAEAALAQAEAAREIAQINLDRTVIKAPVAGLVETRTTRLGAIAGSGGEPFFTIIANSQIEVAAEVIETALGALAPGDAALMRVAGVGEIAGKLRLVPATVSATTRLGIARVTLDDDPRLRTGLFASGWIVTDRRQAITVPASAVLEGANASVVQVVKDGVIETRPVKAGILWQDQREIVTGLNAGETVVARAGAFFSSGDRINPTTESLRSEVAATTTPAGAPQPDAADTAGTSPDDAPDVAATEASK</sequence>
<dbReference type="InterPro" id="IPR058625">
    <property type="entry name" value="MdtA-like_BSH"/>
</dbReference>
<dbReference type="Pfam" id="PF25917">
    <property type="entry name" value="BSH_RND"/>
    <property type="match status" value="1"/>
</dbReference>
<proteinExistence type="inferred from homology"/>
<evidence type="ECO:0000256" key="3">
    <source>
        <dbReference type="ARBA" id="ARBA00022448"/>
    </source>
</evidence>
<organism evidence="9 10">
    <name type="scientific">Paracoccus pacificus</name>
    <dbReference type="NCBI Taxonomy" id="1463598"/>
    <lineage>
        <taxon>Bacteria</taxon>
        <taxon>Pseudomonadati</taxon>
        <taxon>Pseudomonadota</taxon>
        <taxon>Alphaproteobacteria</taxon>
        <taxon>Rhodobacterales</taxon>
        <taxon>Paracoccaceae</taxon>
        <taxon>Paracoccus</taxon>
    </lineage>
</organism>
<keyword evidence="3" id="KW-0813">Transport</keyword>
<dbReference type="RefSeq" id="WP_379143950.1">
    <property type="nucleotide sequence ID" value="NZ_JBHUEN010000043.1"/>
</dbReference>
<feature type="compositionally biased region" description="Low complexity" evidence="5">
    <location>
        <begin position="455"/>
        <end position="474"/>
    </location>
</feature>
<comment type="subcellular location">
    <subcellularLocation>
        <location evidence="1">Cell envelope</location>
    </subcellularLocation>
</comment>
<dbReference type="Gene3D" id="1.10.287.470">
    <property type="entry name" value="Helix hairpin bin"/>
    <property type="match status" value="1"/>
</dbReference>
<reference evidence="10" key="1">
    <citation type="journal article" date="2019" name="Int. J. Syst. Evol. Microbiol.">
        <title>The Global Catalogue of Microorganisms (GCM) 10K type strain sequencing project: providing services to taxonomists for standard genome sequencing and annotation.</title>
        <authorList>
            <consortium name="The Broad Institute Genomics Platform"/>
            <consortium name="The Broad Institute Genome Sequencing Center for Infectious Disease"/>
            <person name="Wu L."/>
            <person name="Ma J."/>
        </authorList>
    </citation>
    <scope>NUCLEOTIDE SEQUENCE [LARGE SCALE GENOMIC DNA]</scope>
    <source>
        <strain evidence="10">CCUG 56029</strain>
    </source>
</reference>
<feature type="compositionally biased region" description="Low complexity" evidence="5">
    <location>
        <begin position="41"/>
        <end position="90"/>
    </location>
</feature>
<feature type="coiled-coil region" evidence="4">
    <location>
        <begin position="232"/>
        <end position="259"/>
    </location>
</feature>
<evidence type="ECO:0000256" key="6">
    <source>
        <dbReference type="SAM" id="SignalP"/>
    </source>
</evidence>